<keyword evidence="3" id="KW-1185">Reference proteome</keyword>
<accession>A0A4R3VQN0</accession>
<keyword evidence="1" id="KW-0732">Signal</keyword>
<evidence type="ECO:0000256" key="1">
    <source>
        <dbReference type="SAM" id="SignalP"/>
    </source>
</evidence>
<dbReference type="RefSeq" id="WP_132778498.1">
    <property type="nucleotide sequence ID" value="NZ_SMBZ01000041.1"/>
</dbReference>
<dbReference type="EMBL" id="SMBZ01000041">
    <property type="protein sequence ID" value="TCV09594.1"/>
    <property type="molecule type" value="Genomic_DNA"/>
</dbReference>
<proteinExistence type="predicted"/>
<dbReference type="AlphaFoldDB" id="A0A4R3VQN0"/>
<reference evidence="2 3" key="1">
    <citation type="submission" date="2019-03" db="EMBL/GenBank/DDBJ databases">
        <title>Genomic Encyclopedia of Type Strains, Phase IV (KMG-IV): sequencing the most valuable type-strain genomes for metagenomic binning, comparative biology and taxonomic classification.</title>
        <authorList>
            <person name="Goeker M."/>
        </authorList>
    </citation>
    <scope>NUCLEOTIDE SEQUENCE [LARGE SCALE GENOMIC DNA]</scope>
    <source>
        <strain evidence="2 3">DSM 22362</strain>
    </source>
</reference>
<sequence>MRFLYLVSLSLFIIFQASAQDQYATTQDGKKVILRSNGTWQYVNANSKTTNTTNSVKTLKSNTTYNNSNARTYIRGPRGGCYYINRNGGKTYVDRSLCN</sequence>
<comment type="caution">
    <text evidence="2">The sequence shown here is derived from an EMBL/GenBank/DDBJ whole genome shotgun (WGS) entry which is preliminary data.</text>
</comment>
<evidence type="ECO:0008006" key="4">
    <source>
        <dbReference type="Google" id="ProtNLM"/>
    </source>
</evidence>
<evidence type="ECO:0000313" key="2">
    <source>
        <dbReference type="EMBL" id="TCV09594.1"/>
    </source>
</evidence>
<organism evidence="2 3">
    <name type="scientific">Sphingobacterium alimentarium</name>
    <dbReference type="NCBI Taxonomy" id="797292"/>
    <lineage>
        <taxon>Bacteria</taxon>
        <taxon>Pseudomonadati</taxon>
        <taxon>Bacteroidota</taxon>
        <taxon>Sphingobacteriia</taxon>
        <taxon>Sphingobacteriales</taxon>
        <taxon>Sphingobacteriaceae</taxon>
        <taxon>Sphingobacterium</taxon>
    </lineage>
</organism>
<dbReference type="OrthoDB" id="711462at2"/>
<gene>
    <name evidence="2" type="ORF">EDC17_10412</name>
</gene>
<dbReference type="Proteomes" id="UP000295197">
    <property type="component" value="Unassembled WGS sequence"/>
</dbReference>
<name>A0A4R3VQN0_9SPHI</name>
<feature type="signal peptide" evidence="1">
    <location>
        <begin position="1"/>
        <end position="19"/>
    </location>
</feature>
<evidence type="ECO:0000313" key="3">
    <source>
        <dbReference type="Proteomes" id="UP000295197"/>
    </source>
</evidence>
<feature type="chain" id="PRO_5020292346" description="PBCV-specific basic adaptor protein" evidence="1">
    <location>
        <begin position="20"/>
        <end position="99"/>
    </location>
</feature>
<protein>
    <recommendedName>
        <fullName evidence="4">PBCV-specific basic adaptor protein</fullName>
    </recommendedName>
</protein>